<dbReference type="SUPFAM" id="SSF52821">
    <property type="entry name" value="Rhodanese/Cell cycle control phosphatase"/>
    <property type="match status" value="1"/>
</dbReference>
<reference evidence="2" key="1">
    <citation type="submission" date="2018-05" db="EMBL/GenBank/DDBJ databases">
        <authorList>
            <person name="Lanie J.A."/>
            <person name="Ng W.-L."/>
            <person name="Kazmierczak K.M."/>
            <person name="Andrzejewski T.M."/>
            <person name="Davidsen T.M."/>
            <person name="Wayne K.J."/>
            <person name="Tettelin H."/>
            <person name="Glass J.I."/>
            <person name="Rusch D."/>
            <person name="Podicherti R."/>
            <person name="Tsui H.-C.T."/>
            <person name="Winkler M.E."/>
        </authorList>
    </citation>
    <scope>NUCLEOTIDE SEQUENCE</scope>
</reference>
<dbReference type="InterPro" id="IPR036873">
    <property type="entry name" value="Rhodanese-like_dom_sf"/>
</dbReference>
<dbReference type="PROSITE" id="PS50206">
    <property type="entry name" value="RHODANESE_3"/>
    <property type="match status" value="1"/>
</dbReference>
<dbReference type="InterPro" id="IPR001763">
    <property type="entry name" value="Rhodanese-like_dom"/>
</dbReference>
<gene>
    <name evidence="2" type="ORF">METZ01_LOCUS225740</name>
</gene>
<evidence type="ECO:0000313" key="2">
    <source>
        <dbReference type="EMBL" id="SVB72886.1"/>
    </source>
</evidence>
<dbReference type="SMART" id="SM00450">
    <property type="entry name" value="RHOD"/>
    <property type="match status" value="1"/>
</dbReference>
<dbReference type="Gene3D" id="3.40.250.10">
    <property type="entry name" value="Rhodanese-like domain"/>
    <property type="match status" value="1"/>
</dbReference>
<dbReference type="GO" id="GO:0004792">
    <property type="term" value="F:thiosulfate-cyanide sulfurtransferase activity"/>
    <property type="evidence" value="ECO:0007669"/>
    <property type="project" value="TreeGrafter"/>
</dbReference>
<name>A0A382GCB3_9ZZZZ</name>
<feature type="domain" description="Rhodanese" evidence="1">
    <location>
        <begin position="30"/>
        <end position="128"/>
    </location>
</feature>
<dbReference type="Pfam" id="PF00581">
    <property type="entry name" value="Rhodanese"/>
    <property type="match status" value="1"/>
</dbReference>
<dbReference type="AlphaFoldDB" id="A0A382GCB3"/>
<dbReference type="PANTHER" id="PTHR44086:SF13">
    <property type="entry name" value="THIOSULFATE SULFURTRANSFERASE PSPE"/>
    <property type="match status" value="1"/>
</dbReference>
<evidence type="ECO:0000259" key="1">
    <source>
        <dbReference type="PROSITE" id="PS50206"/>
    </source>
</evidence>
<dbReference type="PANTHER" id="PTHR44086">
    <property type="entry name" value="THIOSULFATE SULFURTRANSFERASE RDL2, MITOCHONDRIAL-RELATED"/>
    <property type="match status" value="1"/>
</dbReference>
<protein>
    <recommendedName>
        <fullName evidence="1">Rhodanese domain-containing protein</fullName>
    </recommendedName>
</protein>
<sequence length="128" mass="14250">MAIKSPQTLVTEALNVVKTITPEEAMKLDKENKCNLIDIRDEVELQKLGTIENSFHIPRGLLEFSIHPESAYVQNNQFDLNKEIILFCAAGGRSALAAKTLKEMGFDNVSHIEGGFGLMKQKGFKIKT</sequence>
<organism evidence="2">
    <name type="scientific">marine metagenome</name>
    <dbReference type="NCBI Taxonomy" id="408172"/>
    <lineage>
        <taxon>unclassified sequences</taxon>
        <taxon>metagenomes</taxon>
        <taxon>ecological metagenomes</taxon>
    </lineage>
</organism>
<dbReference type="EMBL" id="UINC01054776">
    <property type="protein sequence ID" value="SVB72886.1"/>
    <property type="molecule type" value="Genomic_DNA"/>
</dbReference>
<proteinExistence type="predicted"/>
<accession>A0A382GCB3</accession>